<dbReference type="RefSeq" id="WP_003235599.1">
    <property type="nucleotide sequence ID" value="NZ_AMXN01000001.1"/>
</dbReference>
<organism evidence="2 3">
    <name type="scientific">Bacillus inaquosorum KCTC 13429</name>
    <dbReference type="NCBI Taxonomy" id="1236548"/>
    <lineage>
        <taxon>Bacteria</taxon>
        <taxon>Bacillati</taxon>
        <taxon>Bacillota</taxon>
        <taxon>Bacilli</taxon>
        <taxon>Bacillales</taxon>
        <taxon>Bacillaceae</taxon>
        <taxon>Bacillus</taxon>
    </lineage>
</organism>
<comment type="caution">
    <text evidence="2">The sequence shown here is derived from an EMBL/GenBank/DDBJ whole genome shotgun (WGS) entry which is preliminary data.</text>
</comment>
<keyword evidence="1" id="KW-0812">Transmembrane</keyword>
<sequence length="111" mass="13518">MANFWILMLIAITISTASQFYIKKKFGIDKSGWRYKHVSNTHKWIEIILLILFVFSLPFFPVEYMLLLFFIVIDSLRIFMEWNYRPEDKQYMYHMIEVSLMFALLIYICIL</sequence>
<proteinExistence type="predicted"/>
<dbReference type="Pfam" id="PF13789">
    <property type="entry name" value="DUF4181"/>
    <property type="match status" value="1"/>
</dbReference>
<dbReference type="Proteomes" id="UP000011182">
    <property type="component" value="Unassembled WGS sequence"/>
</dbReference>
<name>A0A9W5LLH0_9BACI</name>
<feature type="transmembrane region" description="Helical" evidence="1">
    <location>
        <begin position="91"/>
        <end position="110"/>
    </location>
</feature>
<protein>
    <recommendedName>
        <fullName evidence="4">DUF4181 domain-containing protein</fullName>
    </recommendedName>
</protein>
<dbReference type="AlphaFoldDB" id="A0A9W5LLH0"/>
<reference evidence="2 3" key="1">
    <citation type="journal article" date="2014" name="Syst. Appl. Microbiol.">
        <title>Genomic insights into the taxonomic status of the three subspecies of Bacillus subtilis.</title>
        <authorList>
            <person name="Yi H."/>
            <person name="Chun J."/>
            <person name="Cha C.J."/>
        </authorList>
    </citation>
    <scope>NUCLEOTIDE SEQUENCE [LARGE SCALE GENOMIC DNA]</scope>
    <source>
        <strain evidence="2 3">KCTC 13429</strain>
    </source>
</reference>
<accession>A0A9W5LLH0</accession>
<dbReference type="EMBL" id="AMXN01000001">
    <property type="protein sequence ID" value="ELS62876.1"/>
    <property type="molecule type" value="Genomic_DNA"/>
</dbReference>
<evidence type="ECO:0000313" key="2">
    <source>
        <dbReference type="EMBL" id="ELS62876.1"/>
    </source>
</evidence>
<dbReference type="InterPro" id="IPR025441">
    <property type="entry name" value="DUF4181"/>
</dbReference>
<evidence type="ECO:0000313" key="3">
    <source>
        <dbReference type="Proteomes" id="UP000011182"/>
    </source>
</evidence>
<keyword evidence="1" id="KW-1133">Transmembrane helix</keyword>
<keyword evidence="3" id="KW-1185">Reference proteome</keyword>
<evidence type="ECO:0000256" key="1">
    <source>
        <dbReference type="SAM" id="Phobius"/>
    </source>
</evidence>
<feature type="transmembrane region" description="Helical" evidence="1">
    <location>
        <begin position="6"/>
        <end position="23"/>
    </location>
</feature>
<feature type="transmembrane region" description="Helical" evidence="1">
    <location>
        <begin position="44"/>
        <end position="71"/>
    </location>
</feature>
<gene>
    <name evidence="2" type="ORF">BSI_02670</name>
</gene>
<evidence type="ECO:0008006" key="4">
    <source>
        <dbReference type="Google" id="ProtNLM"/>
    </source>
</evidence>
<keyword evidence="1" id="KW-0472">Membrane</keyword>